<comment type="similarity">
    <text evidence="1">Belongs to the type-I restriction system S methylase family.</text>
</comment>
<dbReference type="InterPro" id="IPR000055">
    <property type="entry name" value="Restrct_endonuc_typeI_TRD"/>
</dbReference>
<name>A0A1H3NA17_9RHOB</name>
<evidence type="ECO:0000259" key="4">
    <source>
        <dbReference type="Pfam" id="PF01420"/>
    </source>
</evidence>
<dbReference type="GO" id="GO:0003677">
    <property type="term" value="F:DNA binding"/>
    <property type="evidence" value="ECO:0007669"/>
    <property type="project" value="UniProtKB-KW"/>
</dbReference>
<dbReference type="OrthoDB" id="512700at2"/>
<dbReference type="CDD" id="cd17262">
    <property type="entry name" value="RMtype1_S_Aco12261I-TRD2-CR2"/>
    <property type="match status" value="1"/>
</dbReference>
<accession>A0A1H3NA17</accession>
<proteinExistence type="inferred from homology"/>
<dbReference type="PANTHER" id="PTHR43140:SF1">
    <property type="entry name" value="TYPE I RESTRICTION ENZYME ECOKI SPECIFICITY SUBUNIT"/>
    <property type="match status" value="1"/>
</dbReference>
<dbReference type="Proteomes" id="UP000199286">
    <property type="component" value="Unassembled WGS sequence"/>
</dbReference>
<dbReference type="EMBL" id="FNPF01000022">
    <property type="protein sequence ID" value="SDY85791.1"/>
    <property type="molecule type" value="Genomic_DNA"/>
</dbReference>
<evidence type="ECO:0000256" key="3">
    <source>
        <dbReference type="ARBA" id="ARBA00023125"/>
    </source>
</evidence>
<evidence type="ECO:0000256" key="1">
    <source>
        <dbReference type="ARBA" id="ARBA00010923"/>
    </source>
</evidence>
<keyword evidence="2" id="KW-0680">Restriction system</keyword>
<organism evidence="5 6">
    <name type="scientific">Citreimonas salinaria</name>
    <dbReference type="NCBI Taxonomy" id="321339"/>
    <lineage>
        <taxon>Bacteria</taxon>
        <taxon>Pseudomonadati</taxon>
        <taxon>Pseudomonadota</taxon>
        <taxon>Alphaproteobacteria</taxon>
        <taxon>Rhodobacterales</taxon>
        <taxon>Roseobacteraceae</taxon>
        <taxon>Citreimonas</taxon>
    </lineage>
</organism>
<evidence type="ECO:0000313" key="6">
    <source>
        <dbReference type="Proteomes" id="UP000199286"/>
    </source>
</evidence>
<feature type="domain" description="Type I restriction modification DNA specificity" evidence="4">
    <location>
        <begin position="27"/>
        <end position="159"/>
    </location>
</feature>
<evidence type="ECO:0000313" key="5">
    <source>
        <dbReference type="EMBL" id="SDY85791.1"/>
    </source>
</evidence>
<dbReference type="Pfam" id="PF01420">
    <property type="entry name" value="Methylase_S"/>
    <property type="match status" value="1"/>
</dbReference>
<dbReference type="PANTHER" id="PTHR43140">
    <property type="entry name" value="TYPE-1 RESTRICTION ENZYME ECOKI SPECIFICITY PROTEIN"/>
    <property type="match status" value="1"/>
</dbReference>
<protein>
    <submittedName>
        <fullName evidence="5">Type I restriction enzyme, S subunit</fullName>
    </submittedName>
</protein>
<keyword evidence="6" id="KW-1185">Reference proteome</keyword>
<dbReference type="InterPro" id="IPR044946">
    <property type="entry name" value="Restrct_endonuc_typeI_TRD_sf"/>
</dbReference>
<keyword evidence="3" id="KW-0238">DNA-binding</keyword>
<sequence length="413" mass="47404">MKRTRLRWLAKNLDYLRIPLNATERAERQGDVPYWGANRIVDHVDTALLDERVVLVGEDGAPFFDRTKDVAFVSDGPIWPNNHIHILKPNPRMLEDRFLAYFLNHVEYAWYINGSTRDKLTQAQLGNIEVLYPDLDSQKAIADFLDRETARIDALVEKRNAFNALLDEVARSLIADAINGRLIESQERQDAAWLGTVPKTWDMRRMRFIYRERVGRSETGEEELLSASHLTGVTKRSEKEVNMFLAESNVGYKKVMRNDLVVNTMWAWMGAMGISPEEGIISPSYGVYRPIDQRLSPEFADLVVRSPQFTAEATRRSKGIHSSRLRLYTDALYDIVFPVPPLDDQTRLVEQLARRRSRENALREKNEQAIALLQELRASLITAAVTGQIDPATYRRNSTTDRALDRIAEEMTQ</sequence>
<dbReference type="AlphaFoldDB" id="A0A1H3NA17"/>
<evidence type="ECO:0000256" key="2">
    <source>
        <dbReference type="ARBA" id="ARBA00022747"/>
    </source>
</evidence>
<dbReference type="STRING" id="321339.SAMN05444340_12215"/>
<reference evidence="5 6" key="1">
    <citation type="submission" date="2016-10" db="EMBL/GenBank/DDBJ databases">
        <authorList>
            <person name="de Groot N.N."/>
        </authorList>
    </citation>
    <scope>NUCLEOTIDE SEQUENCE [LARGE SCALE GENOMIC DNA]</scope>
    <source>
        <strain evidence="5 6">DSM 26880</strain>
    </source>
</reference>
<dbReference type="RefSeq" id="WP_089885811.1">
    <property type="nucleotide sequence ID" value="NZ_FNPF01000022.1"/>
</dbReference>
<dbReference type="InterPro" id="IPR051212">
    <property type="entry name" value="Type-I_RE_S_subunit"/>
</dbReference>
<gene>
    <name evidence="5" type="ORF">SAMN05444340_12215</name>
</gene>
<dbReference type="Gene3D" id="3.90.220.20">
    <property type="entry name" value="DNA methylase specificity domains"/>
    <property type="match status" value="2"/>
</dbReference>
<dbReference type="SUPFAM" id="SSF116734">
    <property type="entry name" value="DNA methylase specificity domain"/>
    <property type="match status" value="2"/>
</dbReference>
<dbReference type="GO" id="GO:0009307">
    <property type="term" value="P:DNA restriction-modification system"/>
    <property type="evidence" value="ECO:0007669"/>
    <property type="project" value="UniProtKB-KW"/>
</dbReference>